<organism evidence="10 11">
    <name type="scientific">Tanacetum coccineum</name>
    <dbReference type="NCBI Taxonomy" id="301880"/>
    <lineage>
        <taxon>Eukaryota</taxon>
        <taxon>Viridiplantae</taxon>
        <taxon>Streptophyta</taxon>
        <taxon>Embryophyta</taxon>
        <taxon>Tracheophyta</taxon>
        <taxon>Spermatophyta</taxon>
        <taxon>Magnoliopsida</taxon>
        <taxon>eudicotyledons</taxon>
        <taxon>Gunneridae</taxon>
        <taxon>Pentapetalae</taxon>
        <taxon>asterids</taxon>
        <taxon>campanulids</taxon>
        <taxon>Asterales</taxon>
        <taxon>Asteraceae</taxon>
        <taxon>Asteroideae</taxon>
        <taxon>Anthemideae</taxon>
        <taxon>Anthemidinae</taxon>
        <taxon>Tanacetum</taxon>
    </lineage>
</organism>
<dbReference type="Gene3D" id="3.30.70.270">
    <property type="match status" value="1"/>
</dbReference>
<dbReference type="Pfam" id="PF17919">
    <property type="entry name" value="RT_RNaseH_2"/>
    <property type="match status" value="1"/>
</dbReference>
<evidence type="ECO:0000256" key="4">
    <source>
        <dbReference type="ARBA" id="ARBA00022759"/>
    </source>
</evidence>
<reference evidence="10" key="2">
    <citation type="submission" date="2022-01" db="EMBL/GenBank/DDBJ databases">
        <authorList>
            <person name="Yamashiro T."/>
            <person name="Shiraishi A."/>
            <person name="Satake H."/>
            <person name="Nakayama K."/>
        </authorList>
    </citation>
    <scope>NUCLEOTIDE SEQUENCE</scope>
</reference>
<feature type="domain" description="Reverse transcriptase/retrotransposon-derived protein RNase H-like" evidence="9">
    <location>
        <begin position="108"/>
        <end position="159"/>
    </location>
</feature>
<dbReference type="PANTHER" id="PTHR34072:SF52">
    <property type="entry name" value="RIBONUCLEASE H"/>
    <property type="match status" value="1"/>
</dbReference>
<keyword evidence="4" id="KW-0255">Endonuclease</keyword>
<dbReference type="EMBL" id="BQNB010012775">
    <property type="protein sequence ID" value="GJT07722.1"/>
    <property type="molecule type" value="Genomic_DNA"/>
</dbReference>
<evidence type="ECO:0000256" key="5">
    <source>
        <dbReference type="ARBA" id="ARBA00022801"/>
    </source>
</evidence>
<dbReference type="InterPro" id="IPR043128">
    <property type="entry name" value="Rev_trsase/Diguanyl_cyclase"/>
</dbReference>
<gene>
    <name evidence="10" type="ORF">Tco_0842184</name>
</gene>
<dbReference type="Proteomes" id="UP001151760">
    <property type="component" value="Unassembled WGS sequence"/>
</dbReference>
<proteinExistence type="predicted"/>
<keyword evidence="2" id="KW-0548">Nucleotidyltransferase</keyword>
<dbReference type="PANTHER" id="PTHR34072">
    <property type="entry name" value="ENZYMATIC POLYPROTEIN-RELATED"/>
    <property type="match status" value="1"/>
</dbReference>
<evidence type="ECO:0000259" key="8">
    <source>
        <dbReference type="Pfam" id="PF17917"/>
    </source>
</evidence>
<dbReference type="GO" id="GO:0003964">
    <property type="term" value="F:RNA-directed DNA polymerase activity"/>
    <property type="evidence" value="ECO:0007669"/>
    <property type="project" value="UniProtKB-KW"/>
</dbReference>
<keyword evidence="3" id="KW-0540">Nuclease</keyword>
<comment type="caution">
    <text evidence="10">The sequence shown here is derived from an EMBL/GenBank/DDBJ whole genome shotgun (WGS) entry which is preliminary data.</text>
</comment>
<evidence type="ECO:0000256" key="6">
    <source>
        <dbReference type="ARBA" id="ARBA00022918"/>
    </source>
</evidence>
<feature type="region of interest" description="Disordered" evidence="7">
    <location>
        <begin position="1"/>
        <end position="29"/>
    </location>
</feature>
<evidence type="ECO:0000256" key="1">
    <source>
        <dbReference type="ARBA" id="ARBA00022679"/>
    </source>
</evidence>
<feature type="domain" description="Reverse transcriptase RNase H-like" evidence="8">
    <location>
        <begin position="161"/>
        <end position="204"/>
    </location>
</feature>
<dbReference type="InterPro" id="IPR043502">
    <property type="entry name" value="DNA/RNA_pol_sf"/>
</dbReference>
<evidence type="ECO:0000313" key="10">
    <source>
        <dbReference type="EMBL" id="GJT07722.1"/>
    </source>
</evidence>
<evidence type="ECO:0000313" key="11">
    <source>
        <dbReference type="Proteomes" id="UP001151760"/>
    </source>
</evidence>
<dbReference type="SUPFAM" id="SSF56672">
    <property type="entry name" value="DNA/RNA polymerases"/>
    <property type="match status" value="1"/>
</dbReference>
<evidence type="ECO:0000259" key="9">
    <source>
        <dbReference type="Pfam" id="PF17919"/>
    </source>
</evidence>
<accession>A0ABQ5B207</accession>
<dbReference type="Pfam" id="PF17917">
    <property type="entry name" value="RT_RNaseH"/>
    <property type="match status" value="1"/>
</dbReference>
<evidence type="ECO:0000256" key="3">
    <source>
        <dbReference type="ARBA" id="ARBA00022722"/>
    </source>
</evidence>
<dbReference type="InterPro" id="IPR041577">
    <property type="entry name" value="RT_RNaseH_2"/>
</dbReference>
<keyword evidence="11" id="KW-1185">Reference proteome</keyword>
<name>A0ABQ5B207_9ASTR</name>
<evidence type="ECO:0000256" key="7">
    <source>
        <dbReference type="SAM" id="MobiDB-lite"/>
    </source>
</evidence>
<protein>
    <submittedName>
        <fullName evidence="10">Reverse transcriptase domain-containing protein</fullName>
    </submittedName>
</protein>
<sequence length="257" mass="29810">MEPADPAVIPGKKMQRPSRAPPSSWNGDKTDTVSLRNVTLNYLLHARRSVVICCWVGRKQKYFQTSAKPNTEKETVKETVQDVPVILTVPEEFPDELPGLPPPRQYEWGMEEDEAFQTLKQKLCSTPILAFPEGTKNFVLYCDASHKGYGAVLMQWKRLRRHYLYGTKCIVYTDHKILQYILDQKELNMRTTIKRRWIGTLSDYDCEIRYPSLTDAMKEENVKAKNLRRLIKPIFETLSMNLIFEGPLVTVVWRKGL</sequence>
<reference evidence="10" key="1">
    <citation type="journal article" date="2022" name="Int. J. Mol. Sci.">
        <title>Draft Genome of Tanacetum Coccineum: Genomic Comparison of Closely Related Tanacetum-Family Plants.</title>
        <authorList>
            <person name="Yamashiro T."/>
            <person name="Shiraishi A."/>
            <person name="Nakayama K."/>
            <person name="Satake H."/>
        </authorList>
    </citation>
    <scope>NUCLEOTIDE SEQUENCE</scope>
</reference>
<keyword evidence="1" id="KW-0808">Transferase</keyword>
<keyword evidence="5" id="KW-0378">Hydrolase</keyword>
<dbReference type="InterPro" id="IPR041373">
    <property type="entry name" value="RT_RNaseH"/>
</dbReference>
<evidence type="ECO:0000256" key="2">
    <source>
        <dbReference type="ARBA" id="ARBA00022695"/>
    </source>
</evidence>
<keyword evidence="6 10" id="KW-0695">RNA-directed DNA polymerase</keyword>